<reference evidence="2" key="1">
    <citation type="submission" date="2024-06" db="EMBL/GenBank/DDBJ databases">
        <title>The genome sequences of Kitasatospora sp. strain HUAS MG31.</title>
        <authorList>
            <person name="Mo P."/>
        </authorList>
    </citation>
    <scope>NUCLEOTIDE SEQUENCE</scope>
    <source>
        <strain evidence="2">HUAS MG31</strain>
    </source>
</reference>
<dbReference type="RefSeq" id="WP_354637424.1">
    <property type="nucleotide sequence ID" value="NZ_CP159872.1"/>
</dbReference>
<accession>A0AAU8JQY6</accession>
<dbReference type="KEGG" id="kcm:ABWK59_01635"/>
<evidence type="ECO:0000256" key="1">
    <source>
        <dbReference type="SAM" id="MobiDB-lite"/>
    </source>
</evidence>
<dbReference type="AlphaFoldDB" id="A0AAU8JQY6"/>
<proteinExistence type="predicted"/>
<sequence>MPKLLDLLLPVIDGIVHRLSPPSERGTFSHRPGQQRSTSTWADHYRTWRGSRSADLRRPTATRMQPGDLPPDVRPPR</sequence>
<feature type="compositionally biased region" description="Polar residues" evidence="1">
    <location>
        <begin position="32"/>
        <end position="41"/>
    </location>
</feature>
<protein>
    <submittedName>
        <fullName evidence="2">Uncharacterized protein</fullName>
    </submittedName>
</protein>
<organism evidence="2">
    <name type="scientific">Kitasatospora camelliae</name>
    <dbReference type="NCBI Taxonomy" id="3156397"/>
    <lineage>
        <taxon>Bacteria</taxon>
        <taxon>Bacillati</taxon>
        <taxon>Actinomycetota</taxon>
        <taxon>Actinomycetes</taxon>
        <taxon>Kitasatosporales</taxon>
        <taxon>Streptomycetaceae</taxon>
        <taxon>Kitasatospora</taxon>
    </lineage>
</organism>
<dbReference type="EMBL" id="CP159872">
    <property type="protein sequence ID" value="XCM77729.1"/>
    <property type="molecule type" value="Genomic_DNA"/>
</dbReference>
<feature type="compositionally biased region" description="Pro residues" evidence="1">
    <location>
        <begin position="68"/>
        <end position="77"/>
    </location>
</feature>
<evidence type="ECO:0000313" key="2">
    <source>
        <dbReference type="EMBL" id="XCM77729.1"/>
    </source>
</evidence>
<name>A0AAU8JQY6_9ACTN</name>
<feature type="region of interest" description="Disordered" evidence="1">
    <location>
        <begin position="19"/>
        <end position="77"/>
    </location>
</feature>
<gene>
    <name evidence="2" type="ORF">ABWK59_01635</name>
</gene>